<dbReference type="Pfam" id="PF11169">
    <property type="entry name" value="DUF2956"/>
    <property type="match status" value="1"/>
</dbReference>
<sequence length="108" mass="12228">MLSKTPISAETQEQALQIARATQKLGQMKEQTKLIAQGIEKGIAEYKKQQKAKARERDKLAKRLRATKASVTNEPMATEEMTSAPSRAWLPWILLLLSWLVFAASWLF</sequence>
<reference evidence="2 3" key="1">
    <citation type="submission" date="2019-03" db="EMBL/GenBank/DDBJ databases">
        <title>Freshwater and sediment microbial communities from various areas in North America, analyzing microbe dynamics in response to fracking.</title>
        <authorList>
            <person name="Lamendella R."/>
        </authorList>
    </citation>
    <scope>NUCLEOTIDE SEQUENCE [LARGE SCALE GENOMIC DNA]</scope>
    <source>
        <strain evidence="2 3">74A</strain>
    </source>
</reference>
<gene>
    <name evidence="2" type="ORF">EDC91_103131</name>
</gene>
<dbReference type="InterPro" id="IPR021339">
    <property type="entry name" value="DUF2956"/>
</dbReference>
<keyword evidence="3" id="KW-1185">Reference proteome</keyword>
<accession>A0A4R2FFF4</accession>
<keyword evidence="1" id="KW-0472">Membrane</keyword>
<dbReference type="RefSeq" id="WP_133037890.1">
    <property type="nucleotide sequence ID" value="NZ_SLWF01000003.1"/>
</dbReference>
<evidence type="ECO:0000256" key="1">
    <source>
        <dbReference type="SAM" id="Phobius"/>
    </source>
</evidence>
<dbReference type="Proteomes" id="UP000294832">
    <property type="component" value="Unassembled WGS sequence"/>
</dbReference>
<keyword evidence="1" id="KW-0812">Transmembrane</keyword>
<dbReference type="EMBL" id="SLWF01000003">
    <property type="protein sequence ID" value="TCN88950.1"/>
    <property type="molecule type" value="Genomic_DNA"/>
</dbReference>
<evidence type="ECO:0000313" key="2">
    <source>
        <dbReference type="EMBL" id="TCN88950.1"/>
    </source>
</evidence>
<dbReference type="AlphaFoldDB" id="A0A4R2FFF4"/>
<evidence type="ECO:0000313" key="3">
    <source>
        <dbReference type="Proteomes" id="UP000294832"/>
    </source>
</evidence>
<proteinExistence type="predicted"/>
<feature type="transmembrane region" description="Helical" evidence="1">
    <location>
        <begin position="89"/>
        <end position="107"/>
    </location>
</feature>
<dbReference type="OrthoDB" id="5600789at2"/>
<protein>
    <submittedName>
        <fullName evidence="2">DUF2956 family protein</fullName>
    </submittedName>
</protein>
<keyword evidence="1" id="KW-1133">Transmembrane helix</keyword>
<comment type="caution">
    <text evidence="2">The sequence shown here is derived from an EMBL/GenBank/DDBJ whole genome shotgun (WGS) entry which is preliminary data.</text>
</comment>
<name>A0A4R2FFF4_9GAMM</name>
<organism evidence="2 3">
    <name type="scientific">Shewanella fodinae</name>
    <dbReference type="NCBI Taxonomy" id="552357"/>
    <lineage>
        <taxon>Bacteria</taxon>
        <taxon>Pseudomonadati</taxon>
        <taxon>Pseudomonadota</taxon>
        <taxon>Gammaproteobacteria</taxon>
        <taxon>Alteromonadales</taxon>
        <taxon>Shewanellaceae</taxon>
        <taxon>Shewanella</taxon>
    </lineage>
</organism>